<evidence type="ECO:0000256" key="2">
    <source>
        <dbReference type="SAM" id="Phobius"/>
    </source>
</evidence>
<feature type="compositionally biased region" description="Acidic residues" evidence="1">
    <location>
        <begin position="75"/>
        <end position="89"/>
    </location>
</feature>
<dbReference type="RefSeq" id="WP_074926529.1">
    <property type="nucleotide sequence ID" value="NZ_AP031445.1"/>
</dbReference>
<proteinExistence type="predicted"/>
<keyword evidence="2" id="KW-1133">Transmembrane helix</keyword>
<dbReference type="InterPro" id="IPR046680">
    <property type="entry name" value="DUF6550"/>
</dbReference>
<evidence type="ECO:0000313" key="3">
    <source>
        <dbReference type="EMBL" id="GEA38500.1"/>
    </source>
</evidence>
<feature type="compositionally biased region" description="Basic and acidic residues" evidence="1">
    <location>
        <begin position="116"/>
        <end position="125"/>
    </location>
</feature>
<feature type="transmembrane region" description="Helical" evidence="2">
    <location>
        <begin position="12"/>
        <end position="31"/>
    </location>
</feature>
<gene>
    <name evidence="3" type="ORF">Ccl03g_42130</name>
</gene>
<keyword evidence="2" id="KW-0472">Membrane</keyword>
<feature type="compositionally biased region" description="Polar residues" evidence="1">
    <location>
        <begin position="44"/>
        <end position="58"/>
    </location>
</feature>
<feature type="compositionally biased region" description="Basic and acidic residues" evidence="1">
    <location>
        <begin position="93"/>
        <end position="102"/>
    </location>
</feature>
<dbReference type="Proteomes" id="UP000315200">
    <property type="component" value="Unassembled WGS sequence"/>
</dbReference>
<evidence type="ECO:0000256" key="1">
    <source>
        <dbReference type="SAM" id="MobiDB-lite"/>
    </source>
</evidence>
<name>A0A1I2XW18_9FIRM</name>
<dbReference type="EMBL" id="BJLB01000001">
    <property type="protein sequence ID" value="GEA38500.1"/>
    <property type="molecule type" value="Genomic_DNA"/>
</dbReference>
<sequence length="208" mass="21928">MKNDYNQKKRITIILLAVVAVCLAGGLFWYMGTLGSTQPPVALAENQTETEPTVTIPESQPDRTSKPETVSEPETATEPETSSEPETTGEPETAARQEKESSRAAGTVTGAVRGKPSADKPKSPVEAKPPAEPPADAQENTAPVENPDAGGQCQPEHTPQMESDQPRAGEKKDGKIYAPGFGWVEDKGGGSEVYEAPNAGTGKPIGEM</sequence>
<evidence type="ECO:0000313" key="4">
    <source>
        <dbReference type="Proteomes" id="UP000315200"/>
    </source>
</evidence>
<accession>A0A1I2XW18</accession>
<reference evidence="3 4" key="1">
    <citation type="submission" date="2019-06" db="EMBL/GenBank/DDBJ databases">
        <title>Draft genome sequence of [Clostridium] clostridioforme NBRC 113352.</title>
        <authorList>
            <person name="Miura T."/>
            <person name="Furukawa M."/>
            <person name="Shimamura M."/>
            <person name="Ohyama Y."/>
            <person name="Yamazoe A."/>
            <person name="Kawasaki H."/>
        </authorList>
    </citation>
    <scope>NUCLEOTIDE SEQUENCE [LARGE SCALE GENOMIC DNA]</scope>
    <source>
        <strain evidence="3 4">NBRC 113352</strain>
    </source>
</reference>
<feature type="region of interest" description="Disordered" evidence="1">
    <location>
        <begin position="44"/>
        <end position="208"/>
    </location>
</feature>
<protein>
    <submittedName>
        <fullName evidence="3">Uncharacterized protein</fullName>
    </submittedName>
</protein>
<dbReference type="AlphaFoldDB" id="A0A1I2XW18"/>
<feature type="compositionally biased region" description="Basic and acidic residues" evidence="1">
    <location>
        <begin position="164"/>
        <end position="175"/>
    </location>
</feature>
<organism evidence="3 4">
    <name type="scientific">Enterocloster clostridioformis</name>
    <dbReference type="NCBI Taxonomy" id="1531"/>
    <lineage>
        <taxon>Bacteria</taxon>
        <taxon>Bacillati</taxon>
        <taxon>Bacillota</taxon>
        <taxon>Clostridia</taxon>
        <taxon>Lachnospirales</taxon>
        <taxon>Lachnospiraceae</taxon>
        <taxon>Enterocloster</taxon>
    </lineage>
</organism>
<dbReference type="Pfam" id="PF20187">
    <property type="entry name" value="DUF6550"/>
    <property type="match status" value="1"/>
</dbReference>
<feature type="compositionally biased region" description="Low complexity" evidence="1">
    <location>
        <begin position="126"/>
        <end position="139"/>
    </location>
</feature>
<keyword evidence="2" id="KW-0812">Transmembrane</keyword>
<comment type="caution">
    <text evidence="3">The sequence shown here is derived from an EMBL/GenBank/DDBJ whole genome shotgun (WGS) entry which is preliminary data.</text>
</comment>
<dbReference type="GeneID" id="97209315"/>